<protein>
    <submittedName>
        <fullName evidence="5">Phosphate butyryltransferase Ptb</fullName>
        <ecNumber evidence="5">2.3.1.19</ecNumber>
    </submittedName>
</protein>
<keyword evidence="3 5" id="KW-0012">Acyltransferase</keyword>
<dbReference type="RefSeq" id="WP_077216501.1">
    <property type="nucleotide sequence ID" value="NZ_FSRH01000010.1"/>
</dbReference>
<organism evidence="5 6">
    <name type="scientific">Peptoclostridium litorale DSM 5388</name>
    <dbReference type="NCBI Taxonomy" id="1121324"/>
    <lineage>
        <taxon>Bacteria</taxon>
        <taxon>Bacillati</taxon>
        <taxon>Bacillota</taxon>
        <taxon>Clostridia</taxon>
        <taxon>Peptostreptococcales</taxon>
        <taxon>Peptoclostridiaceae</taxon>
        <taxon>Peptoclostridium</taxon>
    </lineage>
</organism>
<dbReference type="STRING" id="1121324.CLIT_10c01620"/>
<dbReference type="InterPro" id="IPR012147">
    <property type="entry name" value="P_Ac_Bu_trans"/>
</dbReference>
<dbReference type="Proteomes" id="UP000027946">
    <property type="component" value="Unassembled WGS sequence"/>
</dbReference>
<dbReference type="OrthoDB" id="9774179at2"/>
<dbReference type="GO" id="GO:0050182">
    <property type="term" value="F:phosphate butyryltransferase activity"/>
    <property type="evidence" value="ECO:0007669"/>
    <property type="project" value="UniProtKB-EC"/>
</dbReference>
<evidence type="ECO:0000256" key="1">
    <source>
        <dbReference type="ARBA" id="ARBA00005656"/>
    </source>
</evidence>
<dbReference type="Gene3D" id="3.40.718.10">
    <property type="entry name" value="Isopropylmalate Dehydrogenase"/>
    <property type="match status" value="1"/>
</dbReference>
<dbReference type="EC" id="2.3.1.19" evidence="5"/>
<evidence type="ECO:0000313" key="5">
    <source>
        <dbReference type="EMBL" id="KDR95435.1"/>
    </source>
</evidence>
<proteinExistence type="inferred from homology"/>
<feature type="domain" description="Phosphate acetyl/butaryl transferase" evidence="4">
    <location>
        <begin position="78"/>
        <end position="295"/>
    </location>
</feature>
<reference evidence="5 6" key="1">
    <citation type="submission" date="2014-03" db="EMBL/GenBank/DDBJ databases">
        <title>Genome sequence of Clostridium litorale W6, DSM 5388.</title>
        <authorList>
            <person name="Poehlein A."/>
            <person name="Jagirdar A."/>
            <person name="Khonsari B."/>
            <person name="Chibani C.M."/>
            <person name="Gutierrez Gutierrez D.A."/>
            <person name="Davydova E."/>
            <person name="Alghaithi H.S."/>
            <person name="Nair K.P."/>
            <person name="Dhamotharan K."/>
            <person name="Chandran L."/>
            <person name="G W."/>
            <person name="Daniel R."/>
        </authorList>
    </citation>
    <scope>NUCLEOTIDE SEQUENCE [LARGE SCALE GENOMIC DNA]</scope>
    <source>
        <strain evidence="5 6">W6</strain>
    </source>
</reference>
<evidence type="ECO:0000256" key="3">
    <source>
        <dbReference type="ARBA" id="ARBA00023315"/>
    </source>
</evidence>
<dbReference type="InterPro" id="IPR050500">
    <property type="entry name" value="Phos_Acetyltrans/Butyryltrans"/>
</dbReference>
<dbReference type="AlphaFoldDB" id="A0A069RGY5"/>
<keyword evidence="6" id="KW-1185">Reference proteome</keyword>
<accession>A0A069RGY5</accession>
<dbReference type="SUPFAM" id="SSF53659">
    <property type="entry name" value="Isocitrate/Isopropylmalate dehydrogenase-like"/>
    <property type="match status" value="1"/>
</dbReference>
<dbReference type="Pfam" id="PF01515">
    <property type="entry name" value="PTA_PTB"/>
    <property type="match status" value="1"/>
</dbReference>
<evidence type="ECO:0000256" key="2">
    <source>
        <dbReference type="ARBA" id="ARBA00022679"/>
    </source>
</evidence>
<dbReference type="InterPro" id="IPR002505">
    <property type="entry name" value="PTA_PTB"/>
</dbReference>
<evidence type="ECO:0000259" key="4">
    <source>
        <dbReference type="Pfam" id="PF01515"/>
    </source>
</evidence>
<gene>
    <name evidence="5" type="primary">ptb</name>
    <name evidence="5" type="ORF">CLIT_10c01620</name>
</gene>
<dbReference type="PANTHER" id="PTHR43356:SF2">
    <property type="entry name" value="PHOSPHATE ACETYLTRANSFERASE"/>
    <property type="match status" value="1"/>
</dbReference>
<sequence length="301" mass="31683">MIKSLEELLERVKSISNVKLAVAAAEDKEVLHAVFDATNAGIVIPVLVGDVEKIKELSAELGESLDGIELIEGEGPADSALKAVKLVSEGKADFVMKGMLDTSIMIKAVLDKEHGLRTDSLLSHVMAYDVPAYHKLMLFTDGGMNIAPDLAAKAKILKNAVQAAKAFEIDEVKVACLTAKEKVSEKMTATVDAAKLAEMGENGEFGEGVIVEGPIAFDLAVSKEAAEIKNFKSRITGDVDVVLVPTIEVGNGMGKALTYMANAKSAGVIMGAKAPVVLVSRADTRESKLYSIALGAIIATS</sequence>
<dbReference type="PIRSF" id="PIRSF000428">
    <property type="entry name" value="P_Ac_trans"/>
    <property type="match status" value="1"/>
</dbReference>
<comment type="similarity">
    <text evidence="1">Belongs to the phosphate acetyltransferase and butyryltransferase family.</text>
</comment>
<name>A0A069RGY5_PEPLI</name>
<dbReference type="NCBIfam" id="NF006045">
    <property type="entry name" value="PRK08190.1"/>
    <property type="match status" value="1"/>
</dbReference>
<keyword evidence="2 5" id="KW-0808">Transferase</keyword>
<dbReference type="EMBL" id="JJMM01000010">
    <property type="protein sequence ID" value="KDR95435.1"/>
    <property type="molecule type" value="Genomic_DNA"/>
</dbReference>
<dbReference type="PANTHER" id="PTHR43356">
    <property type="entry name" value="PHOSPHATE ACETYLTRANSFERASE"/>
    <property type="match status" value="1"/>
</dbReference>
<dbReference type="eggNOG" id="COG0280">
    <property type="taxonomic scope" value="Bacteria"/>
</dbReference>
<evidence type="ECO:0000313" key="6">
    <source>
        <dbReference type="Proteomes" id="UP000027946"/>
    </source>
</evidence>
<comment type="caution">
    <text evidence="5">The sequence shown here is derived from an EMBL/GenBank/DDBJ whole genome shotgun (WGS) entry which is preliminary data.</text>
</comment>